<keyword evidence="6" id="KW-0493">Microtubule</keyword>
<dbReference type="SUPFAM" id="SSF53448">
    <property type="entry name" value="Nucleotide-diphospho-sugar transferases"/>
    <property type="match status" value="1"/>
</dbReference>
<dbReference type="OrthoDB" id="6119243at2759"/>
<evidence type="ECO:0000256" key="12">
    <source>
        <dbReference type="ARBA" id="ARBA00023134"/>
    </source>
</evidence>
<dbReference type="STRING" id="6277.A0A498S9D6"/>
<feature type="transmembrane region" description="Helical" evidence="15">
    <location>
        <begin position="37"/>
        <end position="59"/>
    </location>
</feature>
<feature type="domain" description="Tubulin/FtsZ 2-layer sandwich" evidence="18">
    <location>
        <begin position="865"/>
        <end position="1010"/>
    </location>
</feature>
<dbReference type="SUPFAM" id="SSF52490">
    <property type="entry name" value="Tubulin nucleotide-binding domain-like"/>
    <property type="match status" value="1"/>
</dbReference>
<evidence type="ECO:0000256" key="2">
    <source>
        <dbReference type="ARBA" id="ARBA00001946"/>
    </source>
</evidence>
<sequence>MALKRSLGVFSQSSSFQSPISTIYRMFHIRSVQRRNILLNILSLIGAYWIITTLISLSIQNVGSHVRGRGLLLKEPVGGRQLQLQDGYSVIDDSKQKQEISSNNDSRNENLQVLRVYGKSVEAKKLKKFDEIIEIAGEDNNGLEKPNIPQPKRFVYMEGSAIYKRDDPNQFGEFGAGVKIDKKKLSPKERKIFEEGFKRNSFNEYVSNMISIHRSLPNNTDELCRKASYRDDLPDTSVIICFHNEAWSVLLRTVHSVLERTPVHLLKEIILVDDFSDLEHLKKPLEDYMSQFGKVRIIRLENRMGLIRARLRGASVARGKVLTYLDSHCECMNRWLEPLLDRIAQNSTNVVTPVIDTIDLETLQYHLSNHHRLSVGGFNWGLVFNWHILPDRDYKAMKSRIDPVPSPTMAGGLFSIDRAYFEKLGGYDPGFDIWGGENLEISFKGDFGDVSERKKLRERLKCHSFKWYLNNIFPDLFLPTEAIASGEIRNLGNRKYCVDHDVGRNAINDSVIPYPCHLQGGNQFWMLSKSGEIRRDEYCIDYTGRGSPVTYECHGSKGNQLWKYSHETGRLYHPISRNCLTLSDDDTMLVMRVCDDKNQRQRWRFQHFNETLAAHATDYREVISVHVGQAGVQIGNAAWELFCLEHEIQPDGTMSTQNKQHIDDSFSTFFSETGTGRHVPRAILIDLEPSVIDEIRTGPYKRLFHPEQMVTGKEDAANNYARGHYTVGKEIIDVVLDRIRRLAENCTGLQGFLVFHSFGGGTGSGFTSLLMERLTVDYGKKSKLEFSIYPAPQVSTAVVEPYNSILTTHTTLEHSDCSFMVDNEAIYDICRRNLDVERPSYPNLNRLISQVVSSITASLRFDGALNVDLTEFQTNLVPYPRIHFPLATYAPIISAEKAYHESLSVMDITNSCFEPANQMVKCDPRVGKYMAVCLLYRGDVVPKDVNAAIASIKTKRTIQFVDWCPTGFKVGINYQPPTAVPGGDVAKVPRAVSMLANTTAIAEAWARLDYKFDLMYAKRAFVHWYVGEGMEEGEFTEAREDLAALERDYEEVGFDSNDGNDLEGIDGREY</sequence>
<accession>A0A498S9D6</accession>
<dbReference type="Gene3D" id="1.10.287.600">
    <property type="entry name" value="Helix hairpin bin"/>
    <property type="match status" value="1"/>
</dbReference>
<evidence type="ECO:0000259" key="18">
    <source>
        <dbReference type="SMART" id="SM00865"/>
    </source>
</evidence>
<dbReference type="InterPro" id="IPR018316">
    <property type="entry name" value="Tubulin/FtsZ_2-layer-sand-dom"/>
</dbReference>
<evidence type="ECO:0000256" key="7">
    <source>
        <dbReference type="ARBA" id="ARBA00022723"/>
    </source>
</evidence>
<dbReference type="InterPro" id="IPR003008">
    <property type="entry name" value="Tubulin_FtsZ_GTPase"/>
</dbReference>
<dbReference type="FunFam" id="3.40.50.1440:FF:000019">
    <property type="entry name" value="Tubulin alpha chain"/>
    <property type="match status" value="1"/>
</dbReference>
<dbReference type="SMART" id="SM00865">
    <property type="entry name" value="Tubulin_C"/>
    <property type="match status" value="1"/>
</dbReference>
<keyword evidence="15" id="KW-0812">Transmembrane</keyword>
<evidence type="ECO:0000256" key="15">
    <source>
        <dbReference type="SAM" id="Phobius"/>
    </source>
</evidence>
<dbReference type="CDD" id="cd02186">
    <property type="entry name" value="alpha_tubulin"/>
    <property type="match status" value="1"/>
</dbReference>
<reference evidence="19 20" key="1">
    <citation type="submission" date="2018-08" db="EMBL/GenBank/DDBJ databases">
        <authorList>
            <person name="Laetsch R D."/>
            <person name="Stevens L."/>
            <person name="Kumar S."/>
            <person name="Blaxter L. M."/>
        </authorList>
    </citation>
    <scope>NUCLEOTIDE SEQUENCE [LARGE SCALE GENOMIC DNA]</scope>
</reference>
<keyword evidence="10" id="KW-0460">Magnesium</keyword>
<dbReference type="Gene3D" id="2.80.10.50">
    <property type="match status" value="1"/>
</dbReference>
<keyword evidence="20" id="KW-1185">Reference proteome</keyword>
<keyword evidence="7" id="KW-0479">Metal-binding</keyword>
<dbReference type="InterPro" id="IPR002452">
    <property type="entry name" value="Alpha_tubulin"/>
</dbReference>
<evidence type="ECO:0000313" key="20">
    <source>
        <dbReference type="Proteomes" id="UP000276991"/>
    </source>
</evidence>
<dbReference type="Gene3D" id="3.40.50.1440">
    <property type="entry name" value="Tubulin/FtsZ, GTPase domain"/>
    <property type="match status" value="1"/>
</dbReference>
<evidence type="ECO:0000256" key="6">
    <source>
        <dbReference type="ARBA" id="ARBA00022701"/>
    </source>
</evidence>
<dbReference type="InterPro" id="IPR035992">
    <property type="entry name" value="Ricin_B-like_lectins"/>
</dbReference>
<dbReference type="InterPro" id="IPR008280">
    <property type="entry name" value="Tub_FtsZ_C"/>
</dbReference>
<keyword evidence="11" id="KW-0333">Golgi apparatus</keyword>
<dbReference type="GO" id="GO:0005200">
    <property type="term" value="F:structural constituent of cytoskeleton"/>
    <property type="evidence" value="ECO:0007669"/>
    <property type="project" value="InterPro"/>
</dbReference>
<dbReference type="InterPro" id="IPR000217">
    <property type="entry name" value="Tubulin"/>
</dbReference>
<keyword evidence="13" id="KW-0464">Manganese</keyword>
<dbReference type="PROSITE" id="PS50231">
    <property type="entry name" value="RICIN_B_LECTIN"/>
    <property type="match status" value="1"/>
</dbReference>
<proteinExistence type="inferred from homology"/>
<dbReference type="SMART" id="SM00864">
    <property type="entry name" value="Tubulin"/>
    <property type="match status" value="1"/>
</dbReference>
<dbReference type="PANTHER" id="PTHR11588">
    <property type="entry name" value="TUBULIN"/>
    <property type="match status" value="1"/>
</dbReference>
<dbReference type="Gene3D" id="3.30.1330.20">
    <property type="entry name" value="Tubulin/FtsZ, C-terminal domain"/>
    <property type="match status" value="1"/>
</dbReference>
<dbReference type="SMART" id="SM00458">
    <property type="entry name" value="RICIN"/>
    <property type="match status" value="1"/>
</dbReference>
<evidence type="ECO:0000259" key="16">
    <source>
        <dbReference type="SMART" id="SM00458"/>
    </source>
</evidence>
<dbReference type="AlphaFoldDB" id="A0A498S9D6"/>
<keyword evidence="8" id="KW-0547">Nucleotide-binding</keyword>
<comment type="cofactor">
    <cofactor evidence="1">
        <name>Mn(2+)</name>
        <dbReference type="ChEBI" id="CHEBI:29035"/>
    </cofactor>
</comment>
<evidence type="ECO:0000259" key="17">
    <source>
        <dbReference type="SMART" id="SM00864"/>
    </source>
</evidence>
<dbReference type="InterPro" id="IPR029044">
    <property type="entry name" value="Nucleotide-diphossugar_trans"/>
</dbReference>
<name>A0A498S9D6_ACAVI</name>
<dbReference type="InterPro" id="IPR036525">
    <property type="entry name" value="Tubulin/FtsZ_GTPase_sf"/>
</dbReference>
<dbReference type="InterPro" id="IPR000772">
    <property type="entry name" value="Ricin_B_lectin"/>
</dbReference>
<evidence type="ECO:0000256" key="1">
    <source>
        <dbReference type="ARBA" id="ARBA00001936"/>
    </source>
</evidence>
<dbReference type="FunFam" id="1.10.287.600:FF:000005">
    <property type="entry name" value="Tubulin alpha chain"/>
    <property type="match status" value="1"/>
</dbReference>
<dbReference type="InterPro" id="IPR037103">
    <property type="entry name" value="Tubulin/FtsZ-like_C"/>
</dbReference>
<dbReference type="GO" id="GO:0000139">
    <property type="term" value="C:Golgi membrane"/>
    <property type="evidence" value="ECO:0007669"/>
    <property type="project" value="UniProtKB-SubCell"/>
</dbReference>
<dbReference type="Gene3D" id="3.90.550.10">
    <property type="entry name" value="Spore Coat Polysaccharide Biosynthesis Protein SpsA, Chain A"/>
    <property type="match status" value="2"/>
</dbReference>
<dbReference type="Pfam" id="PF00091">
    <property type="entry name" value="Tubulin"/>
    <property type="match status" value="1"/>
</dbReference>
<dbReference type="SUPFAM" id="SSF55307">
    <property type="entry name" value="Tubulin C-terminal domain-like"/>
    <property type="match status" value="1"/>
</dbReference>
<dbReference type="InterPro" id="IPR001173">
    <property type="entry name" value="Glyco_trans_2-like"/>
</dbReference>
<dbReference type="PRINTS" id="PR01161">
    <property type="entry name" value="TUBULIN"/>
</dbReference>
<dbReference type="CDD" id="cd23462">
    <property type="entry name" value="beta-trefoil_Ricin_Pgant9-like"/>
    <property type="match status" value="1"/>
</dbReference>
<comment type="similarity">
    <text evidence="4">Belongs to the tubulin family.</text>
</comment>
<dbReference type="Pfam" id="PF00535">
    <property type="entry name" value="Glycos_transf_2"/>
    <property type="match status" value="1"/>
</dbReference>
<dbReference type="Pfam" id="PF03953">
    <property type="entry name" value="Tubulin_C"/>
    <property type="match status" value="1"/>
</dbReference>
<organism evidence="19 20">
    <name type="scientific">Acanthocheilonema viteae</name>
    <name type="common">Filarial nematode worm</name>
    <name type="synonym">Dipetalonema viteae</name>
    <dbReference type="NCBI Taxonomy" id="6277"/>
    <lineage>
        <taxon>Eukaryota</taxon>
        <taxon>Metazoa</taxon>
        <taxon>Ecdysozoa</taxon>
        <taxon>Nematoda</taxon>
        <taxon>Chromadorea</taxon>
        <taxon>Rhabditida</taxon>
        <taxon>Spirurina</taxon>
        <taxon>Spiruromorpha</taxon>
        <taxon>Filarioidea</taxon>
        <taxon>Onchocercidae</taxon>
        <taxon>Acanthocheilonema</taxon>
    </lineage>
</organism>
<evidence type="ECO:0000256" key="3">
    <source>
        <dbReference type="ARBA" id="ARBA00004323"/>
    </source>
</evidence>
<dbReference type="GO" id="GO:0046872">
    <property type="term" value="F:metal ion binding"/>
    <property type="evidence" value="ECO:0007669"/>
    <property type="project" value="UniProtKB-KW"/>
</dbReference>
<dbReference type="GO" id="GO:0005525">
    <property type="term" value="F:GTP binding"/>
    <property type="evidence" value="ECO:0007669"/>
    <property type="project" value="UniProtKB-KW"/>
</dbReference>
<dbReference type="InterPro" id="IPR023123">
    <property type="entry name" value="Tubulin_C"/>
</dbReference>
<dbReference type="GO" id="GO:0007017">
    <property type="term" value="P:microtubule-based process"/>
    <property type="evidence" value="ECO:0007669"/>
    <property type="project" value="InterPro"/>
</dbReference>
<dbReference type="Pfam" id="PF00652">
    <property type="entry name" value="Ricin_B_lectin"/>
    <property type="match status" value="1"/>
</dbReference>
<evidence type="ECO:0000256" key="14">
    <source>
        <dbReference type="ARBA" id="ARBA00049117"/>
    </source>
</evidence>
<gene>
    <name evidence="19" type="ORF">NAV_LOCUS628</name>
</gene>
<keyword evidence="15" id="KW-0472">Membrane</keyword>
<dbReference type="GO" id="GO:0016787">
    <property type="term" value="F:hydrolase activity"/>
    <property type="evidence" value="ECO:0007669"/>
    <property type="project" value="UniProtKB-KW"/>
</dbReference>
<evidence type="ECO:0000313" key="19">
    <source>
        <dbReference type="EMBL" id="VBB25798.1"/>
    </source>
</evidence>
<comment type="catalytic activity">
    <reaction evidence="14">
        <text>GTP + H2O = GDP + phosphate + H(+)</text>
        <dbReference type="Rhea" id="RHEA:19669"/>
        <dbReference type="ChEBI" id="CHEBI:15377"/>
        <dbReference type="ChEBI" id="CHEBI:15378"/>
        <dbReference type="ChEBI" id="CHEBI:37565"/>
        <dbReference type="ChEBI" id="CHEBI:43474"/>
        <dbReference type="ChEBI" id="CHEBI:58189"/>
    </reaction>
    <physiologicalReaction direction="left-to-right" evidence="14">
        <dbReference type="Rhea" id="RHEA:19670"/>
    </physiologicalReaction>
</comment>
<feature type="domain" description="Ricin B lectin" evidence="16">
    <location>
        <begin position="485"/>
        <end position="606"/>
    </location>
</feature>
<comment type="subcellular location">
    <subcellularLocation>
        <location evidence="3">Golgi apparatus membrane</location>
        <topology evidence="3">Single-pass type II membrane protein</topology>
    </subcellularLocation>
</comment>
<evidence type="ECO:0000256" key="8">
    <source>
        <dbReference type="ARBA" id="ARBA00022741"/>
    </source>
</evidence>
<evidence type="ECO:0000256" key="5">
    <source>
        <dbReference type="ARBA" id="ARBA00011747"/>
    </source>
</evidence>
<dbReference type="PRINTS" id="PR01162">
    <property type="entry name" value="ALPHATUBULIN"/>
</dbReference>
<evidence type="ECO:0000256" key="11">
    <source>
        <dbReference type="ARBA" id="ARBA00023034"/>
    </source>
</evidence>
<dbReference type="InterPro" id="IPR017975">
    <property type="entry name" value="Tubulin_CS"/>
</dbReference>
<feature type="domain" description="Tubulin/FtsZ GTPase" evidence="17">
    <location>
        <begin position="666"/>
        <end position="863"/>
    </location>
</feature>
<evidence type="ECO:0000256" key="4">
    <source>
        <dbReference type="ARBA" id="ARBA00009636"/>
    </source>
</evidence>
<keyword evidence="9" id="KW-0378">Hydrolase</keyword>
<keyword evidence="15" id="KW-1133">Transmembrane helix</keyword>
<keyword evidence="12" id="KW-0342">GTP-binding</keyword>
<dbReference type="GO" id="GO:0005874">
    <property type="term" value="C:microtubule"/>
    <property type="evidence" value="ECO:0007669"/>
    <property type="project" value="UniProtKB-KW"/>
</dbReference>
<comment type="cofactor">
    <cofactor evidence="2">
        <name>Mg(2+)</name>
        <dbReference type="ChEBI" id="CHEBI:18420"/>
    </cofactor>
</comment>
<dbReference type="PROSITE" id="PS00227">
    <property type="entry name" value="TUBULIN"/>
    <property type="match status" value="1"/>
</dbReference>
<dbReference type="FunFam" id="3.30.1330.20:FF:000001">
    <property type="entry name" value="Tubulin alpha chain"/>
    <property type="match status" value="1"/>
</dbReference>
<dbReference type="SUPFAM" id="SSF50370">
    <property type="entry name" value="Ricin B-like lectins"/>
    <property type="match status" value="1"/>
</dbReference>
<comment type="subunit">
    <text evidence="5">Dimer of alpha and beta chains. A typical microtubule is a hollow water-filled tube with an outer diameter of 25 nm and an inner diameter of 15 nM. Alpha-beta heterodimers associate head-to-tail to form protofilaments running lengthwise along the microtubule wall with the beta-tubulin subunit facing the microtubule plus end conferring a structural polarity. Microtubules usually have 13 protofilaments but different protofilament numbers can be found in some organisms and specialized cells.</text>
</comment>
<dbReference type="EMBL" id="UPTC01000042">
    <property type="protein sequence ID" value="VBB25798.1"/>
    <property type="molecule type" value="Genomic_DNA"/>
</dbReference>
<evidence type="ECO:0000256" key="10">
    <source>
        <dbReference type="ARBA" id="ARBA00022842"/>
    </source>
</evidence>
<protein>
    <submittedName>
        <fullName evidence="19">Uncharacterized protein</fullName>
    </submittedName>
</protein>
<evidence type="ECO:0000256" key="9">
    <source>
        <dbReference type="ARBA" id="ARBA00022801"/>
    </source>
</evidence>
<evidence type="ECO:0000256" key="13">
    <source>
        <dbReference type="ARBA" id="ARBA00023211"/>
    </source>
</evidence>
<dbReference type="Proteomes" id="UP000276991">
    <property type="component" value="Unassembled WGS sequence"/>
</dbReference>